<accession>A0A1G9XFU4</accession>
<dbReference type="Gene3D" id="3.30.470.10">
    <property type="match status" value="1"/>
</dbReference>
<keyword evidence="9" id="KW-0028">Amino-acid biosynthesis</keyword>
<keyword evidence="18" id="KW-1185">Reference proteome</keyword>
<dbReference type="GO" id="GO:0009098">
    <property type="term" value="P:L-leucine biosynthetic process"/>
    <property type="evidence" value="ECO:0007669"/>
    <property type="project" value="UniProtKB-UniPathway"/>
</dbReference>
<comment type="catalytic activity">
    <reaction evidence="14">
        <text>L-isoleucine + 2-oxoglutarate = (S)-3-methyl-2-oxopentanoate + L-glutamate</text>
        <dbReference type="Rhea" id="RHEA:24801"/>
        <dbReference type="ChEBI" id="CHEBI:16810"/>
        <dbReference type="ChEBI" id="CHEBI:29985"/>
        <dbReference type="ChEBI" id="CHEBI:35146"/>
        <dbReference type="ChEBI" id="CHEBI:58045"/>
        <dbReference type="EC" id="2.6.1.42"/>
    </reaction>
</comment>
<dbReference type="PANTHER" id="PTHR11825:SF44">
    <property type="entry name" value="BRANCHED-CHAIN-AMINO-ACID AMINOTRANSFERASE"/>
    <property type="match status" value="1"/>
</dbReference>
<evidence type="ECO:0000256" key="8">
    <source>
        <dbReference type="ARBA" id="ARBA00022576"/>
    </source>
</evidence>
<evidence type="ECO:0000256" key="2">
    <source>
        <dbReference type="ARBA" id="ARBA00003109"/>
    </source>
</evidence>
<comment type="similarity">
    <text evidence="6">Belongs to the class-IV pyridoxal-phosphate-dependent aminotransferase family.</text>
</comment>
<dbReference type="RefSeq" id="WP_093208208.1">
    <property type="nucleotide sequence ID" value="NZ_FNGS01000011.1"/>
</dbReference>
<proteinExistence type="inferred from homology"/>
<sequence>MIDAISIGIHPTTQSRINELDLDNLVFGHTFADHMFVADFDGKEWTDLRIVPYGDMPFKPALMPLHYGQAIFEGMKAYKSEDGEVLVFRPYDNARRLNRSAHRLCMAEIPEDIFMCGLTELLRLDAQWVPQRDNYSLYIRPFMFATDEYIGVSPSKTYRFIIFNCPVGAYYSKPVKVKVETEYVRAAPGGTGAAKCAGNYAASLYPAKLAQEAGYDQLIWTDGKEHKYVEEAGTMNFMFIIDGKLVTPAVSDSILDGITRKSIVQIAKDWGMTVEERKVSVEELIEGIKNGRLQEAFGAGTAAVVSPIYAIGHEGVDYNLPEIKPDNFANRVKRYLDDVKYGRVADPHEWVYQI</sequence>
<dbReference type="Proteomes" id="UP000198901">
    <property type="component" value="Unassembled WGS sequence"/>
</dbReference>
<organism evidence="17 18">
    <name type="scientific">Siphonobacter aquaeclarae</name>
    <dbReference type="NCBI Taxonomy" id="563176"/>
    <lineage>
        <taxon>Bacteria</taxon>
        <taxon>Pseudomonadati</taxon>
        <taxon>Bacteroidota</taxon>
        <taxon>Cytophagia</taxon>
        <taxon>Cytophagales</taxon>
        <taxon>Cytophagaceae</taxon>
        <taxon>Siphonobacter</taxon>
    </lineage>
</organism>
<gene>
    <name evidence="17" type="ORF">SAMN04488090_4598</name>
</gene>
<dbReference type="InterPro" id="IPR033939">
    <property type="entry name" value="BCAT_family"/>
</dbReference>
<name>A0A1G9XFU4_9BACT</name>
<dbReference type="CDD" id="cd01557">
    <property type="entry name" value="BCAT_beta_family"/>
    <property type="match status" value="1"/>
</dbReference>
<dbReference type="EC" id="2.6.1.42" evidence="7"/>
<comment type="pathway">
    <text evidence="5">Amino-acid biosynthesis; L-leucine biosynthesis; L-leucine from 3-methyl-2-oxobutanoate: step 4/4.</text>
</comment>
<evidence type="ECO:0000256" key="15">
    <source>
        <dbReference type="ARBA" id="ARBA00049229"/>
    </source>
</evidence>
<dbReference type="Pfam" id="PF01063">
    <property type="entry name" value="Aminotran_4"/>
    <property type="match status" value="1"/>
</dbReference>
<feature type="modified residue" description="N6-(pyridoxal phosphate)lysine" evidence="16">
    <location>
        <position position="195"/>
    </location>
</feature>
<dbReference type="UniPathway" id="UPA00047">
    <property type="reaction ID" value="UER00058"/>
</dbReference>
<dbReference type="InterPro" id="IPR001544">
    <property type="entry name" value="Aminotrans_IV"/>
</dbReference>
<dbReference type="UniPathway" id="UPA00048">
    <property type="reaction ID" value="UER00073"/>
</dbReference>
<comment type="pathway">
    <text evidence="4">Amino-acid biosynthesis; L-valine biosynthesis; L-valine from pyruvate: step 4/4.</text>
</comment>
<reference evidence="17 18" key="1">
    <citation type="submission" date="2016-10" db="EMBL/GenBank/DDBJ databases">
        <authorList>
            <person name="de Groot N.N."/>
        </authorList>
    </citation>
    <scope>NUCLEOTIDE SEQUENCE [LARGE SCALE GENOMIC DNA]</scope>
    <source>
        <strain evidence="17 18">DSM 21668</strain>
    </source>
</reference>
<evidence type="ECO:0000256" key="16">
    <source>
        <dbReference type="PIRSR" id="PIRSR006468-1"/>
    </source>
</evidence>
<keyword evidence="8 17" id="KW-0032">Aminotransferase</keyword>
<dbReference type="InterPro" id="IPR043132">
    <property type="entry name" value="BCAT-like_C"/>
</dbReference>
<evidence type="ECO:0000256" key="4">
    <source>
        <dbReference type="ARBA" id="ARBA00004931"/>
    </source>
</evidence>
<evidence type="ECO:0000256" key="5">
    <source>
        <dbReference type="ARBA" id="ARBA00005072"/>
    </source>
</evidence>
<comment type="function">
    <text evidence="2">Acts on leucine, isoleucine and valine.</text>
</comment>
<dbReference type="NCBIfam" id="TIGR01123">
    <property type="entry name" value="ilvE_II"/>
    <property type="match status" value="1"/>
</dbReference>
<evidence type="ECO:0000256" key="11">
    <source>
        <dbReference type="ARBA" id="ARBA00022898"/>
    </source>
</evidence>
<evidence type="ECO:0000256" key="12">
    <source>
        <dbReference type="ARBA" id="ARBA00023304"/>
    </source>
</evidence>
<dbReference type="AlphaFoldDB" id="A0A1G9XFU4"/>
<evidence type="ECO:0000256" key="3">
    <source>
        <dbReference type="ARBA" id="ARBA00004824"/>
    </source>
</evidence>
<evidence type="ECO:0000256" key="6">
    <source>
        <dbReference type="ARBA" id="ARBA00009320"/>
    </source>
</evidence>
<evidence type="ECO:0000256" key="1">
    <source>
        <dbReference type="ARBA" id="ARBA00001933"/>
    </source>
</evidence>
<evidence type="ECO:0000313" key="18">
    <source>
        <dbReference type="Proteomes" id="UP000198901"/>
    </source>
</evidence>
<evidence type="ECO:0000256" key="10">
    <source>
        <dbReference type="ARBA" id="ARBA00022679"/>
    </source>
</evidence>
<dbReference type="STRING" id="563176.SAMN04488090_4598"/>
<evidence type="ECO:0000256" key="7">
    <source>
        <dbReference type="ARBA" id="ARBA00013053"/>
    </source>
</evidence>
<dbReference type="GO" id="GO:0009097">
    <property type="term" value="P:isoleucine biosynthetic process"/>
    <property type="evidence" value="ECO:0007669"/>
    <property type="project" value="UniProtKB-UniPathway"/>
</dbReference>
<evidence type="ECO:0000256" key="13">
    <source>
        <dbReference type="ARBA" id="ARBA00048212"/>
    </source>
</evidence>
<protein>
    <recommendedName>
        <fullName evidence="7">branched-chain-amino-acid transaminase</fullName>
        <ecNumber evidence="7">2.6.1.42</ecNumber>
    </recommendedName>
</protein>
<dbReference type="SUPFAM" id="SSF56752">
    <property type="entry name" value="D-aminoacid aminotransferase-like PLP-dependent enzymes"/>
    <property type="match status" value="1"/>
</dbReference>
<evidence type="ECO:0000256" key="9">
    <source>
        <dbReference type="ARBA" id="ARBA00022605"/>
    </source>
</evidence>
<dbReference type="Gene3D" id="3.20.10.10">
    <property type="entry name" value="D-amino Acid Aminotransferase, subunit A, domain 2"/>
    <property type="match status" value="1"/>
</dbReference>
<keyword evidence="10 17" id="KW-0808">Transferase</keyword>
<dbReference type="InterPro" id="IPR036038">
    <property type="entry name" value="Aminotransferase-like"/>
</dbReference>
<dbReference type="InterPro" id="IPR043131">
    <property type="entry name" value="BCAT-like_N"/>
</dbReference>
<dbReference type="GO" id="GO:0004084">
    <property type="term" value="F:branched-chain-amino-acid transaminase activity"/>
    <property type="evidence" value="ECO:0007669"/>
    <property type="project" value="UniProtKB-EC"/>
</dbReference>
<comment type="cofactor">
    <cofactor evidence="1">
        <name>pyridoxal 5'-phosphate</name>
        <dbReference type="ChEBI" id="CHEBI:597326"/>
    </cofactor>
</comment>
<comment type="pathway">
    <text evidence="3">Amino-acid biosynthesis; L-isoleucine biosynthesis; L-isoleucine from 2-oxobutanoate: step 4/4.</text>
</comment>
<comment type="catalytic activity">
    <reaction evidence="13">
        <text>L-valine + 2-oxoglutarate = 3-methyl-2-oxobutanoate + L-glutamate</text>
        <dbReference type="Rhea" id="RHEA:24813"/>
        <dbReference type="ChEBI" id="CHEBI:11851"/>
        <dbReference type="ChEBI" id="CHEBI:16810"/>
        <dbReference type="ChEBI" id="CHEBI:29985"/>
        <dbReference type="ChEBI" id="CHEBI:57762"/>
        <dbReference type="EC" id="2.6.1.42"/>
    </reaction>
</comment>
<dbReference type="NCBIfam" id="NF009897">
    <property type="entry name" value="PRK13357.1"/>
    <property type="match status" value="1"/>
</dbReference>
<dbReference type="PANTHER" id="PTHR11825">
    <property type="entry name" value="SUBGROUP IIII AMINOTRANSFERASE"/>
    <property type="match status" value="1"/>
</dbReference>
<dbReference type="UniPathway" id="UPA00049">
    <property type="reaction ID" value="UER00062"/>
</dbReference>
<evidence type="ECO:0000313" key="17">
    <source>
        <dbReference type="EMBL" id="SDM95567.1"/>
    </source>
</evidence>
<evidence type="ECO:0000256" key="14">
    <source>
        <dbReference type="ARBA" id="ARBA00048798"/>
    </source>
</evidence>
<dbReference type="OrthoDB" id="9804984at2"/>
<comment type="catalytic activity">
    <reaction evidence="15">
        <text>L-leucine + 2-oxoglutarate = 4-methyl-2-oxopentanoate + L-glutamate</text>
        <dbReference type="Rhea" id="RHEA:18321"/>
        <dbReference type="ChEBI" id="CHEBI:16810"/>
        <dbReference type="ChEBI" id="CHEBI:17865"/>
        <dbReference type="ChEBI" id="CHEBI:29985"/>
        <dbReference type="ChEBI" id="CHEBI:57427"/>
        <dbReference type="EC" id="2.6.1.42"/>
    </reaction>
</comment>
<dbReference type="GO" id="GO:0009099">
    <property type="term" value="P:L-valine biosynthetic process"/>
    <property type="evidence" value="ECO:0007669"/>
    <property type="project" value="UniProtKB-UniPathway"/>
</dbReference>
<dbReference type="EMBL" id="FNGS01000011">
    <property type="protein sequence ID" value="SDM95567.1"/>
    <property type="molecule type" value="Genomic_DNA"/>
</dbReference>
<keyword evidence="11" id="KW-0663">Pyridoxal phosphate</keyword>
<dbReference type="InterPro" id="IPR005786">
    <property type="entry name" value="B_amino_transII"/>
</dbReference>
<keyword evidence="12" id="KW-0100">Branched-chain amino acid biosynthesis</keyword>
<dbReference type="PIRSF" id="PIRSF006468">
    <property type="entry name" value="BCAT1"/>
    <property type="match status" value="1"/>
</dbReference>